<dbReference type="EMBL" id="BARS01002632">
    <property type="protein sequence ID" value="GAF70421.1"/>
    <property type="molecule type" value="Genomic_DNA"/>
</dbReference>
<name>X0S5A5_9ZZZZ</name>
<reference evidence="1" key="1">
    <citation type="journal article" date="2014" name="Front. Microbiol.">
        <title>High frequency of phylogenetically diverse reductive dehalogenase-homologous genes in deep subseafloor sedimentary metagenomes.</title>
        <authorList>
            <person name="Kawai M."/>
            <person name="Futagami T."/>
            <person name="Toyoda A."/>
            <person name="Takaki Y."/>
            <person name="Nishi S."/>
            <person name="Hori S."/>
            <person name="Arai W."/>
            <person name="Tsubouchi T."/>
            <person name="Morono Y."/>
            <person name="Uchiyama I."/>
            <person name="Ito T."/>
            <person name="Fujiyama A."/>
            <person name="Inagaki F."/>
            <person name="Takami H."/>
        </authorList>
    </citation>
    <scope>NUCLEOTIDE SEQUENCE</scope>
    <source>
        <strain evidence="1">Expedition CK06-06</strain>
    </source>
</reference>
<comment type="caution">
    <text evidence="1">The sequence shown here is derived from an EMBL/GenBank/DDBJ whole genome shotgun (WGS) entry which is preliminary data.</text>
</comment>
<evidence type="ECO:0000313" key="1">
    <source>
        <dbReference type="EMBL" id="GAF70421.1"/>
    </source>
</evidence>
<organism evidence="1">
    <name type="scientific">marine sediment metagenome</name>
    <dbReference type="NCBI Taxonomy" id="412755"/>
    <lineage>
        <taxon>unclassified sequences</taxon>
        <taxon>metagenomes</taxon>
        <taxon>ecological metagenomes</taxon>
    </lineage>
</organism>
<dbReference type="AlphaFoldDB" id="X0S5A5"/>
<feature type="non-terminal residue" evidence="1">
    <location>
        <position position="1"/>
    </location>
</feature>
<accession>X0S5A5</accession>
<proteinExistence type="predicted"/>
<gene>
    <name evidence="1" type="ORF">S01H1_05050</name>
</gene>
<protein>
    <submittedName>
        <fullName evidence="1">Uncharacterized protein</fullName>
    </submittedName>
</protein>
<sequence length="450" mass="48056">GLAGAGYADAESLVSPETGFAAGAGAAAGGIAGPVILGAGRIAKKGVGALVNKAKQTFPNASGVPQKAVEQMAENSGLDDDMARYIFKGGKASTDPLYKEAVKQGIPEATINSIKALSRAEKDKVLRMLRVIKIGKGNTAFAKDNRAGDTVGARFEEVINYAGNINKKARMNLSNYVKKNLQGKPVDIDDALNDFISDIDDLGINVTASEKTGRAVTDTYGAAINRQDKTPLKNVIEHVSSVMDKGRPDAATAHRLKKVIDNNLVYDKATPMSTDSVNALRALRRKVDDALDTTYPEYNKFNTEIKDTIKQLKVVQKAAGSSFDINSPNAAKRLGTDVRALMANTKNRVPMMDAINGIEGVAKKYKMKPGASIKKLAYIVDDLEDIFGASSQTGFRPEITKGIKDAIKGGTSAIDMTENVVVKGIESGIEVLSDVDESQAFNILEQMLKR</sequence>